<comment type="pathway">
    <text evidence="1">Cofactor biosynthesis; molybdopterin biosynthesis.</text>
</comment>
<evidence type="ECO:0000256" key="5">
    <source>
        <dbReference type="ARBA" id="ARBA00051131"/>
    </source>
</evidence>
<evidence type="ECO:0000256" key="2">
    <source>
        <dbReference type="ARBA" id="ARBA00012509"/>
    </source>
</evidence>
<proteinExistence type="predicted"/>
<evidence type="ECO:0000313" key="8">
    <source>
        <dbReference type="EMBL" id="QKG80390.1"/>
    </source>
</evidence>
<dbReference type="GO" id="GO:0006777">
    <property type="term" value="P:Mo-molybdopterin cofactor biosynthetic process"/>
    <property type="evidence" value="ECO:0007669"/>
    <property type="project" value="UniProtKB-KW"/>
</dbReference>
<keyword evidence="4" id="KW-0501">Molybdenum cofactor biosynthesis</keyword>
<evidence type="ECO:0000256" key="3">
    <source>
        <dbReference type="ARBA" id="ARBA00013491"/>
    </source>
</evidence>
<keyword evidence="9" id="KW-1185">Reference proteome</keyword>
<gene>
    <name evidence="8" type="ORF">FHG85_08975</name>
</gene>
<dbReference type="Pfam" id="PF03473">
    <property type="entry name" value="MOSC"/>
    <property type="match status" value="1"/>
</dbReference>
<dbReference type="NCBIfam" id="TIGR00177">
    <property type="entry name" value="molyb_syn"/>
    <property type="match status" value="1"/>
</dbReference>
<comment type="catalytic activity">
    <reaction evidence="5">
        <text>molybdopterin + ATP + H(+) = adenylyl-molybdopterin + diphosphate</text>
        <dbReference type="Rhea" id="RHEA:31331"/>
        <dbReference type="ChEBI" id="CHEBI:15378"/>
        <dbReference type="ChEBI" id="CHEBI:30616"/>
        <dbReference type="ChEBI" id="CHEBI:33019"/>
        <dbReference type="ChEBI" id="CHEBI:58698"/>
        <dbReference type="ChEBI" id="CHEBI:62727"/>
        <dbReference type="EC" id="2.7.7.75"/>
    </reaction>
</comment>
<dbReference type="GO" id="GO:0061598">
    <property type="term" value="F:molybdopterin adenylyltransferase activity"/>
    <property type="evidence" value="ECO:0007669"/>
    <property type="project" value="UniProtKB-EC"/>
</dbReference>
<dbReference type="GO" id="GO:0030170">
    <property type="term" value="F:pyridoxal phosphate binding"/>
    <property type="evidence" value="ECO:0007669"/>
    <property type="project" value="InterPro"/>
</dbReference>
<evidence type="ECO:0000256" key="1">
    <source>
        <dbReference type="ARBA" id="ARBA00005046"/>
    </source>
</evidence>
<evidence type="ECO:0000256" key="4">
    <source>
        <dbReference type="ARBA" id="ARBA00023150"/>
    </source>
</evidence>
<organism evidence="8 9">
    <name type="scientific">Tenuifilum thalassicum</name>
    <dbReference type="NCBI Taxonomy" id="2590900"/>
    <lineage>
        <taxon>Bacteria</taxon>
        <taxon>Pseudomonadati</taxon>
        <taxon>Bacteroidota</taxon>
        <taxon>Bacteroidia</taxon>
        <taxon>Bacteroidales</taxon>
        <taxon>Tenuifilaceae</taxon>
        <taxon>Tenuifilum</taxon>
    </lineage>
</organism>
<reference evidence="8 9" key="1">
    <citation type="submission" date="2019-07" db="EMBL/GenBank/DDBJ databases">
        <title>Thalassofilum flectens gen. nov., sp. nov., a novel moderate thermophilic anaerobe from a shallow sea hot spring in Kunashir Island (Russia), representing a new family in the order Bacteroidales, and proposal of Thalassofilacea fam. nov.</title>
        <authorList>
            <person name="Kochetkova T.V."/>
            <person name="Podosokorskaya O.A."/>
            <person name="Novikov A."/>
            <person name="Elcheninov A.G."/>
            <person name="Toshchakov S.V."/>
            <person name="Kublanov I.V."/>
        </authorList>
    </citation>
    <scope>NUCLEOTIDE SEQUENCE [LARGE SCALE GENOMIC DNA]</scope>
    <source>
        <strain evidence="8 9">38-H</strain>
    </source>
</reference>
<dbReference type="EC" id="2.7.7.75" evidence="2"/>
<dbReference type="InterPro" id="IPR001453">
    <property type="entry name" value="MoaB/Mog_dom"/>
</dbReference>
<dbReference type="PANTHER" id="PTHR43764">
    <property type="entry name" value="MOLYBDENUM COFACTOR BIOSYNTHESIS"/>
    <property type="match status" value="1"/>
</dbReference>
<dbReference type="Gene3D" id="2.40.33.20">
    <property type="entry name" value="PK beta-barrel domain-like"/>
    <property type="match status" value="1"/>
</dbReference>
<dbReference type="CDD" id="cd00886">
    <property type="entry name" value="MogA_MoaB"/>
    <property type="match status" value="1"/>
</dbReference>
<dbReference type="SUPFAM" id="SSF53218">
    <property type="entry name" value="Molybdenum cofactor biosynthesis proteins"/>
    <property type="match status" value="1"/>
</dbReference>
<dbReference type="InterPro" id="IPR036425">
    <property type="entry name" value="MoaB/Mog-like_dom_sf"/>
</dbReference>
<dbReference type="SUPFAM" id="SSF50800">
    <property type="entry name" value="PK beta-barrel domain-like"/>
    <property type="match status" value="1"/>
</dbReference>
<dbReference type="Gene3D" id="3.40.980.10">
    <property type="entry name" value="MoaB/Mog-like domain"/>
    <property type="match status" value="1"/>
</dbReference>
<sequence>MNNAENIVIKVKSVNISERKGTTKHPVDFIELNSLGVKGDAHSGSWHRQVSMLGVESMDKFTKASGLPVKYGDFAENITTEGLELYTTKPGDRFVGAGVELEVTQIGKSCHGDGCAIYRQVGNCVMPKEGIFVRVIKGGKLKADDELTFIPKIYKIKIITLSDRASRGEYKDLSGPEVEKNIKEFFSKLNWQHEVDVEVIPDDEELLTSRLKECKDSKFDMVITTGGTGIGPRDITPDVVEKMLDKQIPGIMEHIRLKYGTEKPNALLSRGVAGIMGSTFVYTLPGSVKAVREYMAEILKVQKHLFLMLMGIDSH</sequence>
<accession>A0A7D3XLI1</accession>
<dbReference type="RefSeq" id="WP_173075064.1">
    <property type="nucleotide sequence ID" value="NZ_CP041345.1"/>
</dbReference>
<dbReference type="SMART" id="SM00852">
    <property type="entry name" value="MoCF_biosynth"/>
    <property type="match status" value="1"/>
</dbReference>
<dbReference type="KEGG" id="ttz:FHG85_08975"/>
<dbReference type="AlphaFoldDB" id="A0A7D3XLI1"/>
<dbReference type="InterPro" id="IPR011037">
    <property type="entry name" value="Pyrv_Knase-like_insert_dom_sf"/>
</dbReference>
<dbReference type="InterPro" id="IPR008284">
    <property type="entry name" value="MoCF_biosynth_CS"/>
</dbReference>
<dbReference type="PROSITE" id="PS01078">
    <property type="entry name" value="MOCF_BIOSYNTHESIS_1"/>
    <property type="match status" value="1"/>
</dbReference>
<name>A0A7D3XLI1_9BACT</name>
<dbReference type="Proteomes" id="UP000500961">
    <property type="component" value="Chromosome"/>
</dbReference>
<evidence type="ECO:0000256" key="6">
    <source>
        <dbReference type="ARBA" id="ARBA00058212"/>
    </source>
</evidence>
<feature type="domain" description="MOSC" evidence="7">
    <location>
        <begin position="21"/>
        <end position="150"/>
    </location>
</feature>
<dbReference type="GO" id="GO:0030151">
    <property type="term" value="F:molybdenum ion binding"/>
    <property type="evidence" value="ECO:0007669"/>
    <property type="project" value="InterPro"/>
</dbReference>
<dbReference type="UniPathway" id="UPA00344"/>
<dbReference type="PANTHER" id="PTHR43764:SF1">
    <property type="entry name" value="MOLYBDOPTERIN MOLYBDOTRANSFERASE"/>
    <property type="match status" value="1"/>
</dbReference>
<dbReference type="InterPro" id="IPR051920">
    <property type="entry name" value="MPT_Adenylyltrnsfr/MoaC-Rel"/>
</dbReference>
<dbReference type="InterPro" id="IPR005302">
    <property type="entry name" value="MoCF_Sase_C"/>
</dbReference>
<dbReference type="PROSITE" id="PS51340">
    <property type="entry name" value="MOSC"/>
    <property type="match status" value="1"/>
</dbReference>
<dbReference type="Pfam" id="PF00994">
    <property type="entry name" value="MoCF_biosynth"/>
    <property type="match status" value="1"/>
</dbReference>
<comment type="function">
    <text evidence="6">Catalyzes the adenylation of molybdopterin as part of the biosynthesis of the molybdenum-cofactor.</text>
</comment>
<evidence type="ECO:0000259" key="7">
    <source>
        <dbReference type="PROSITE" id="PS51340"/>
    </source>
</evidence>
<dbReference type="EMBL" id="CP041345">
    <property type="protein sequence ID" value="QKG80390.1"/>
    <property type="molecule type" value="Genomic_DNA"/>
</dbReference>
<evidence type="ECO:0000313" key="9">
    <source>
        <dbReference type="Proteomes" id="UP000500961"/>
    </source>
</evidence>
<protein>
    <recommendedName>
        <fullName evidence="3">Molybdopterin adenylyltransferase</fullName>
        <ecNumber evidence="2">2.7.7.75</ecNumber>
    </recommendedName>
</protein>